<evidence type="ECO:0000313" key="4">
    <source>
        <dbReference type="EMBL" id="UWP79743.1"/>
    </source>
</evidence>
<feature type="domain" description="Fe-containing alcohol dehydrogenase-like C-terminal" evidence="3">
    <location>
        <begin position="167"/>
        <end position="344"/>
    </location>
</feature>
<dbReference type="InterPro" id="IPR039697">
    <property type="entry name" value="Alcohol_dehydrogenase_Fe"/>
</dbReference>
<reference evidence="4" key="2">
    <citation type="submission" date="2022-09" db="EMBL/GenBank/DDBJ databases">
        <title>Biosynthetic gene clusters of Dactylosporangioum fulvum.</title>
        <authorList>
            <person name="Caradec T."/>
        </authorList>
    </citation>
    <scope>NUCLEOTIDE SEQUENCE</scope>
    <source>
        <strain evidence="4">NRRL B-16292</strain>
    </source>
</reference>
<dbReference type="Proteomes" id="UP001059617">
    <property type="component" value="Chromosome"/>
</dbReference>
<evidence type="ECO:0000313" key="5">
    <source>
        <dbReference type="Proteomes" id="UP001059617"/>
    </source>
</evidence>
<reference evidence="4" key="1">
    <citation type="submission" date="2021-04" db="EMBL/GenBank/DDBJ databases">
        <authorList>
            <person name="Hartkoorn R.C."/>
            <person name="Beaudoing E."/>
            <person name="Hot D."/>
        </authorList>
    </citation>
    <scope>NUCLEOTIDE SEQUENCE</scope>
    <source>
        <strain evidence="4">NRRL B-16292</strain>
    </source>
</reference>
<accession>A0ABY5VPQ7</accession>
<dbReference type="Gene3D" id="1.20.1090.10">
    <property type="entry name" value="Dehydroquinate synthase-like - alpha domain"/>
    <property type="match status" value="1"/>
</dbReference>
<dbReference type="Pfam" id="PF00465">
    <property type="entry name" value="Fe-ADH"/>
    <property type="match status" value="1"/>
</dbReference>
<dbReference type="PANTHER" id="PTHR11496">
    <property type="entry name" value="ALCOHOL DEHYDROGENASE"/>
    <property type="match status" value="1"/>
</dbReference>
<dbReference type="SUPFAM" id="SSF56796">
    <property type="entry name" value="Dehydroquinate synthase-like"/>
    <property type="match status" value="1"/>
</dbReference>
<dbReference type="EMBL" id="CP073720">
    <property type="protein sequence ID" value="UWP79743.1"/>
    <property type="molecule type" value="Genomic_DNA"/>
</dbReference>
<evidence type="ECO:0000259" key="3">
    <source>
        <dbReference type="Pfam" id="PF25137"/>
    </source>
</evidence>
<feature type="domain" description="Alcohol dehydrogenase iron-type/glycerol dehydrogenase GldA" evidence="2">
    <location>
        <begin position="13"/>
        <end position="152"/>
    </location>
</feature>
<dbReference type="GO" id="GO:0004022">
    <property type="term" value="F:alcohol dehydrogenase (NAD+) activity"/>
    <property type="evidence" value="ECO:0007669"/>
    <property type="project" value="UniProtKB-EC"/>
</dbReference>
<dbReference type="Pfam" id="PF25137">
    <property type="entry name" value="ADH_Fe_C"/>
    <property type="match status" value="1"/>
</dbReference>
<name>A0ABY5VPQ7_9ACTN</name>
<protein>
    <submittedName>
        <fullName evidence="4">Iron-containing alcohol dehydrogenase</fullName>
        <ecNumber evidence="4">1.1.1.1</ecNumber>
    </submittedName>
</protein>
<gene>
    <name evidence="4" type="ORF">Dfulv_31870</name>
</gene>
<dbReference type="PANTHER" id="PTHR11496:SF83">
    <property type="entry name" value="HYDROXYACID-OXOACID TRANSHYDROGENASE, MITOCHONDRIAL"/>
    <property type="match status" value="1"/>
</dbReference>
<keyword evidence="5" id="KW-1185">Reference proteome</keyword>
<evidence type="ECO:0000256" key="1">
    <source>
        <dbReference type="ARBA" id="ARBA00023002"/>
    </source>
</evidence>
<dbReference type="EC" id="1.1.1.1" evidence="4"/>
<keyword evidence="1 4" id="KW-0560">Oxidoreductase</keyword>
<dbReference type="RefSeq" id="WP_259857501.1">
    <property type="nucleotide sequence ID" value="NZ_BAAAST010000001.1"/>
</dbReference>
<sequence>MVVGTGVATDAARGFLRDDGRLRPALLTSPSAHHDGRLRRLADALAIPDERVFDFLTGHARSSDVTRITRELAGTGVDAIIALGGGTVSDTAKNVVAALLGDQPAAEAVPIVALPTTLSAAELTAAAGSIDAAGHKRVVWAEHLAARIAIYETDFLATTPPAVLFGTVFNAMAHCLEGLYSPSRTPITDALASSGLRMLRGRTIGSTAEQLRRLATGAVLAGLVVTRAKSGLEHAVCHALGAVAGVNHGAAHAVMLARTVRFNTTDWPGLTGYLAAAGDSSIEALTAELDAIRTSYHLPERLRDLGVPADRLTDIATATMRERGYVENVRTDVSERQLVELLRTCW</sequence>
<dbReference type="InterPro" id="IPR001670">
    <property type="entry name" value="ADH_Fe/GldA"/>
</dbReference>
<evidence type="ECO:0000259" key="2">
    <source>
        <dbReference type="Pfam" id="PF00465"/>
    </source>
</evidence>
<dbReference type="InterPro" id="IPR056798">
    <property type="entry name" value="ADH_Fe_C"/>
</dbReference>
<proteinExistence type="predicted"/>
<organism evidence="4 5">
    <name type="scientific">Dactylosporangium fulvum</name>
    <dbReference type="NCBI Taxonomy" id="53359"/>
    <lineage>
        <taxon>Bacteria</taxon>
        <taxon>Bacillati</taxon>
        <taxon>Actinomycetota</taxon>
        <taxon>Actinomycetes</taxon>
        <taxon>Micromonosporales</taxon>
        <taxon>Micromonosporaceae</taxon>
        <taxon>Dactylosporangium</taxon>
    </lineage>
</organism>
<dbReference type="Gene3D" id="3.40.50.1970">
    <property type="match status" value="1"/>
</dbReference>